<keyword evidence="2" id="KW-1133">Transmembrane helix</keyword>
<feature type="chain" id="PRO_5005325008" evidence="3">
    <location>
        <begin position="26"/>
        <end position="208"/>
    </location>
</feature>
<dbReference type="Proteomes" id="UP000053327">
    <property type="component" value="Unassembled WGS sequence"/>
</dbReference>
<dbReference type="NCBIfam" id="TIGR01495">
    <property type="entry name" value="ETRAMP"/>
    <property type="match status" value="1"/>
</dbReference>
<gene>
    <name evidence="4" type="ORF">PVBG_05755</name>
</gene>
<keyword evidence="2" id="KW-0812">Transmembrane</keyword>
<proteinExistence type="predicted"/>
<evidence type="ECO:0000313" key="5">
    <source>
        <dbReference type="Proteomes" id="UP000053327"/>
    </source>
</evidence>
<reference evidence="4 5" key="1">
    <citation type="submission" date="2011-08" db="EMBL/GenBank/DDBJ databases">
        <title>The Genome Sequence of Plasmodium vivax Brazil I.</title>
        <authorList>
            <consortium name="The Broad Institute Genome Sequencing Platform"/>
            <consortium name="The Broad Institute Genome Sequencing Center for Infectious Disease"/>
            <person name="Neafsey D."/>
            <person name="Carlton J."/>
            <person name="Barnwell J."/>
            <person name="Collins W."/>
            <person name="Escalante A."/>
            <person name="Mullikin J."/>
            <person name="Saul A."/>
            <person name="Guigo R."/>
            <person name="Camara F."/>
            <person name="Young S.K."/>
            <person name="Zeng Q."/>
            <person name="Gargeya S."/>
            <person name="Fitzgerald M."/>
            <person name="Haas B."/>
            <person name="Abouelleil A."/>
            <person name="Alvarado L."/>
            <person name="Arachchi H.M."/>
            <person name="Berlin A."/>
            <person name="Brown A."/>
            <person name="Chapman S.B."/>
            <person name="Chen Z."/>
            <person name="Dunbar C."/>
            <person name="Freedman E."/>
            <person name="Gearin G."/>
            <person name="Gellesch M."/>
            <person name="Goldberg J."/>
            <person name="Griggs A."/>
            <person name="Gujja S."/>
            <person name="Heiman D."/>
            <person name="Howarth C."/>
            <person name="Larson L."/>
            <person name="Lui A."/>
            <person name="MacDonald P.J.P."/>
            <person name="Montmayeur A."/>
            <person name="Murphy C."/>
            <person name="Neiman D."/>
            <person name="Pearson M."/>
            <person name="Priest M."/>
            <person name="Roberts A."/>
            <person name="Saif S."/>
            <person name="Shea T."/>
            <person name="Shenoy N."/>
            <person name="Sisk P."/>
            <person name="Stolte C."/>
            <person name="Sykes S."/>
            <person name="Wortman J."/>
            <person name="Nusbaum C."/>
            <person name="Birren B."/>
        </authorList>
    </citation>
    <scope>NUCLEOTIDE SEQUENCE [LARGE SCALE GENOMIC DNA]</scope>
    <source>
        <strain evidence="4 5">Brazil I</strain>
    </source>
</reference>
<dbReference type="InterPro" id="IPR006389">
    <property type="entry name" value="Early_transc_mb_plasmodium"/>
</dbReference>
<evidence type="ECO:0000256" key="2">
    <source>
        <dbReference type="SAM" id="Phobius"/>
    </source>
</evidence>
<organism evidence="4 5">
    <name type="scientific">Plasmodium vivax (strain Brazil I)</name>
    <dbReference type="NCBI Taxonomy" id="1033975"/>
    <lineage>
        <taxon>Eukaryota</taxon>
        <taxon>Sar</taxon>
        <taxon>Alveolata</taxon>
        <taxon>Apicomplexa</taxon>
        <taxon>Aconoidasida</taxon>
        <taxon>Haemosporida</taxon>
        <taxon>Plasmodiidae</taxon>
        <taxon>Plasmodium</taxon>
        <taxon>Plasmodium (Plasmodium)</taxon>
    </lineage>
</organism>
<dbReference type="OrthoDB" id="392932at2759"/>
<keyword evidence="3" id="KW-0732">Signal</keyword>
<evidence type="ECO:0000256" key="1">
    <source>
        <dbReference type="SAM" id="MobiDB-lite"/>
    </source>
</evidence>
<accession>A0A0J9VP13</accession>
<feature type="region of interest" description="Disordered" evidence="1">
    <location>
        <begin position="49"/>
        <end position="110"/>
    </location>
</feature>
<keyword evidence="2" id="KW-0472">Membrane</keyword>
<protein>
    <submittedName>
        <fullName evidence="4">Early transcribed membrane protein (Etramp)</fullName>
    </submittedName>
</protein>
<dbReference type="AlphaFoldDB" id="A0A0J9VP13"/>
<evidence type="ECO:0000256" key="3">
    <source>
        <dbReference type="SAM" id="SignalP"/>
    </source>
</evidence>
<evidence type="ECO:0000313" key="4">
    <source>
        <dbReference type="EMBL" id="KMZ88938.1"/>
    </source>
</evidence>
<feature type="compositionally biased region" description="Pro residues" evidence="1">
    <location>
        <begin position="91"/>
        <end position="102"/>
    </location>
</feature>
<dbReference type="Pfam" id="PF09716">
    <property type="entry name" value="ETRAMP"/>
    <property type="match status" value="1"/>
</dbReference>
<dbReference type="EMBL" id="KQ234731">
    <property type="protein sequence ID" value="KMZ88938.1"/>
    <property type="molecule type" value="Genomic_DNA"/>
</dbReference>
<feature type="transmembrane region" description="Helical" evidence="2">
    <location>
        <begin position="132"/>
        <end position="153"/>
    </location>
</feature>
<feature type="compositionally biased region" description="Polar residues" evidence="1">
    <location>
        <begin position="172"/>
        <end position="183"/>
    </location>
</feature>
<feature type="compositionally biased region" description="Low complexity" evidence="1">
    <location>
        <begin position="50"/>
        <end position="90"/>
    </location>
</feature>
<feature type="region of interest" description="Disordered" evidence="1">
    <location>
        <begin position="164"/>
        <end position="208"/>
    </location>
</feature>
<feature type="signal peptide" evidence="3">
    <location>
        <begin position="1"/>
        <end position="25"/>
    </location>
</feature>
<feature type="compositionally biased region" description="Low complexity" evidence="1">
    <location>
        <begin position="184"/>
        <end position="208"/>
    </location>
</feature>
<name>A0A0J9VP13_PLAV1</name>
<sequence>MKFTRVCSVFAFLLAVNLLAPECHCDHVNNKPHVHNNHSHGSGNCGGHHGNSSANSGNSGCPHAASGNSSNSVSAPGAGASPSSAKLSGPGTPPPAPTPSPATPSSKDDAGKAIDQIDQQIEKKKKNKKICLISAAATALTLLLGGALGFGIYKNRKAPQVNVENANGAPATESSETVVQGNSETPAPTDAPAAPETTPETPETPQES</sequence>